<keyword evidence="6 7" id="KW-0472">Membrane</keyword>
<dbReference type="EMBL" id="FNBW01000019">
    <property type="protein sequence ID" value="SDG50099.1"/>
    <property type="molecule type" value="Genomic_DNA"/>
</dbReference>
<dbReference type="Proteomes" id="UP000198615">
    <property type="component" value="Unassembled WGS sequence"/>
</dbReference>
<feature type="domain" description="Major facilitator superfamily (MFS) profile" evidence="8">
    <location>
        <begin position="1"/>
        <end position="403"/>
    </location>
</feature>
<evidence type="ECO:0000256" key="7">
    <source>
        <dbReference type="SAM" id="Phobius"/>
    </source>
</evidence>
<keyword evidence="2" id="KW-0813">Transport</keyword>
<evidence type="ECO:0000256" key="5">
    <source>
        <dbReference type="ARBA" id="ARBA00022989"/>
    </source>
</evidence>
<feature type="transmembrane region" description="Helical" evidence="7">
    <location>
        <begin position="21"/>
        <end position="44"/>
    </location>
</feature>
<keyword evidence="5 7" id="KW-1133">Transmembrane helix</keyword>
<dbReference type="Gene3D" id="1.20.1250.20">
    <property type="entry name" value="MFS general substrate transporter like domains"/>
    <property type="match status" value="1"/>
</dbReference>
<feature type="transmembrane region" description="Helical" evidence="7">
    <location>
        <begin position="376"/>
        <end position="395"/>
    </location>
</feature>
<evidence type="ECO:0000256" key="3">
    <source>
        <dbReference type="ARBA" id="ARBA00022475"/>
    </source>
</evidence>
<feature type="transmembrane region" description="Helical" evidence="7">
    <location>
        <begin position="229"/>
        <end position="250"/>
    </location>
</feature>
<feature type="transmembrane region" description="Helical" evidence="7">
    <location>
        <begin position="83"/>
        <end position="107"/>
    </location>
</feature>
<comment type="caution">
    <text evidence="9">The sequence shown here is derived from an EMBL/GenBank/DDBJ whole genome shotgun (WGS) entry which is preliminary data.</text>
</comment>
<reference evidence="9 10" key="1">
    <citation type="submission" date="2016-10" db="EMBL/GenBank/DDBJ databases">
        <authorList>
            <person name="Varghese N."/>
            <person name="Submissions S."/>
        </authorList>
    </citation>
    <scope>NUCLEOTIDE SEQUENCE [LARGE SCALE GENOMIC DNA]</scope>
    <source>
        <strain evidence="9 10">DSM 18839</strain>
    </source>
</reference>
<name>A0A8G2BM57_9PROT</name>
<feature type="transmembrane region" description="Helical" evidence="7">
    <location>
        <begin position="319"/>
        <end position="339"/>
    </location>
</feature>
<accession>A0A8G2BM57</accession>
<dbReference type="GO" id="GO:0005886">
    <property type="term" value="C:plasma membrane"/>
    <property type="evidence" value="ECO:0007669"/>
    <property type="project" value="UniProtKB-SubCell"/>
</dbReference>
<evidence type="ECO:0000256" key="4">
    <source>
        <dbReference type="ARBA" id="ARBA00022692"/>
    </source>
</evidence>
<dbReference type="InterPro" id="IPR036259">
    <property type="entry name" value="MFS_trans_sf"/>
</dbReference>
<feature type="transmembrane region" description="Helical" evidence="7">
    <location>
        <begin position="351"/>
        <end position="370"/>
    </location>
</feature>
<comment type="subcellular location">
    <subcellularLocation>
        <location evidence="1">Cell membrane</location>
        <topology evidence="1">Multi-pass membrane protein</topology>
    </subcellularLocation>
</comment>
<dbReference type="InterPro" id="IPR020846">
    <property type="entry name" value="MFS_dom"/>
</dbReference>
<evidence type="ECO:0000259" key="8">
    <source>
        <dbReference type="PROSITE" id="PS50850"/>
    </source>
</evidence>
<feature type="transmembrane region" description="Helical" evidence="7">
    <location>
        <begin position="262"/>
        <end position="283"/>
    </location>
</feature>
<dbReference type="PANTHER" id="PTHR23513">
    <property type="entry name" value="INTEGRAL MEMBRANE EFFLUX PROTEIN-RELATED"/>
    <property type="match status" value="1"/>
</dbReference>
<dbReference type="SUPFAM" id="SSF103473">
    <property type="entry name" value="MFS general substrate transporter"/>
    <property type="match status" value="1"/>
</dbReference>
<feature type="transmembrane region" description="Helical" evidence="7">
    <location>
        <begin position="167"/>
        <end position="193"/>
    </location>
</feature>
<evidence type="ECO:0000256" key="1">
    <source>
        <dbReference type="ARBA" id="ARBA00004651"/>
    </source>
</evidence>
<gene>
    <name evidence="9" type="ORF">SAMN05660686_04625</name>
</gene>
<dbReference type="Pfam" id="PF05977">
    <property type="entry name" value="MFS_3"/>
    <property type="match status" value="1"/>
</dbReference>
<dbReference type="RefSeq" id="WP_175474353.1">
    <property type="nucleotide sequence ID" value="NZ_FNBW01000019.1"/>
</dbReference>
<dbReference type="GO" id="GO:0022857">
    <property type="term" value="F:transmembrane transporter activity"/>
    <property type="evidence" value="ECO:0007669"/>
    <property type="project" value="InterPro"/>
</dbReference>
<sequence>MGQPAGSRRGWLLAEPDYRRLWLVGLVVFVVRWLEMLAVGVFAYQATESAFLVVMLTMLRLLPMGLFGAVLGAVAERLERRSALILVVLAMMASSLAIAILGSLGLLEVWHLAVASFVNGLGWATDNPVRRMMIGDTVGPERMGPAMSLDVGTNNASRMLGPTVGGLILATAGIAGVFWLGAALYAIALVAALRIRIRSRTGVTDTAPVLQRVREGLAWVRGDRRMTGVLMVTVIFNIFGWPCLSMIPVLGKDHLNLGPEGVGLLAGIDGVGAFLGALTIAAFSRTHWYTRVYVGGVTLFMAGLIAFATVPLVALAGGALLLVGIGGAGFSVMQATLVYLHAPVEMRARLLGLLSVCIGVGPVGFFYLGFLAEVVGAQTATVALAAQGLLAILVARRWWQAIT</sequence>
<dbReference type="AlphaFoldDB" id="A0A8G2BM57"/>
<organism evidence="9 10">
    <name type="scientific">Thalassobaculum litoreum DSM 18839</name>
    <dbReference type="NCBI Taxonomy" id="1123362"/>
    <lineage>
        <taxon>Bacteria</taxon>
        <taxon>Pseudomonadati</taxon>
        <taxon>Pseudomonadota</taxon>
        <taxon>Alphaproteobacteria</taxon>
        <taxon>Rhodospirillales</taxon>
        <taxon>Thalassobaculaceae</taxon>
        <taxon>Thalassobaculum</taxon>
    </lineage>
</organism>
<keyword evidence="4 7" id="KW-0812">Transmembrane</keyword>
<keyword evidence="10" id="KW-1185">Reference proteome</keyword>
<evidence type="ECO:0000313" key="10">
    <source>
        <dbReference type="Proteomes" id="UP000198615"/>
    </source>
</evidence>
<dbReference type="PANTHER" id="PTHR23513:SF11">
    <property type="entry name" value="STAPHYLOFERRIN A TRANSPORTER"/>
    <property type="match status" value="1"/>
</dbReference>
<evidence type="ECO:0000256" key="6">
    <source>
        <dbReference type="ARBA" id="ARBA00023136"/>
    </source>
</evidence>
<feature type="transmembrane region" description="Helical" evidence="7">
    <location>
        <begin position="50"/>
        <end position="71"/>
    </location>
</feature>
<dbReference type="CDD" id="cd06173">
    <property type="entry name" value="MFS_MefA_like"/>
    <property type="match status" value="1"/>
</dbReference>
<feature type="transmembrane region" description="Helical" evidence="7">
    <location>
        <begin position="292"/>
        <end position="313"/>
    </location>
</feature>
<evidence type="ECO:0000313" key="9">
    <source>
        <dbReference type="EMBL" id="SDG50099.1"/>
    </source>
</evidence>
<proteinExistence type="predicted"/>
<evidence type="ECO:0000256" key="2">
    <source>
        <dbReference type="ARBA" id="ARBA00022448"/>
    </source>
</evidence>
<keyword evidence="3" id="KW-1003">Cell membrane</keyword>
<dbReference type="PROSITE" id="PS50850">
    <property type="entry name" value="MFS"/>
    <property type="match status" value="1"/>
</dbReference>
<protein>
    <submittedName>
        <fullName evidence="9">Predicted arabinose efflux permease, MFS family</fullName>
    </submittedName>
</protein>
<dbReference type="InterPro" id="IPR010290">
    <property type="entry name" value="TM_effector"/>
</dbReference>